<feature type="transmembrane region" description="Helical" evidence="1">
    <location>
        <begin position="161"/>
        <end position="183"/>
    </location>
</feature>
<evidence type="ECO:0000256" key="1">
    <source>
        <dbReference type="SAM" id="Phobius"/>
    </source>
</evidence>
<reference evidence="2 3" key="1">
    <citation type="submission" date="2018-06" db="EMBL/GenBank/DDBJ databases">
        <title>Three novel Pseudomonas species isolated from symptomatic oak.</title>
        <authorList>
            <person name="Bueno-Gonzalez V."/>
            <person name="Brady C."/>
        </authorList>
    </citation>
    <scope>NUCLEOTIDE SEQUENCE [LARGE SCALE GENOMIC DNA]</scope>
    <source>
        <strain evidence="2 3">P6B</strain>
    </source>
</reference>
<evidence type="ECO:0000313" key="2">
    <source>
        <dbReference type="EMBL" id="TBU94673.1"/>
    </source>
</evidence>
<gene>
    <name evidence="2" type="ORF">DNK44_08240</name>
</gene>
<proteinExistence type="predicted"/>
<accession>A0A4Q9R5A1</accession>
<keyword evidence="1" id="KW-0812">Transmembrane</keyword>
<keyword evidence="1" id="KW-1133">Transmembrane helix</keyword>
<dbReference type="AlphaFoldDB" id="A0A4Q9R5A1"/>
<keyword evidence="1" id="KW-0472">Membrane</keyword>
<sequence>MIDPHLRTALHPLAFPAAAAGVLIVVAWMFFSMAGQVRIPYDPEALFTRSVYIDRIENHRERVPHKSQRPGYLHRPARSLLADAYPGVSFRLSGPAVSISVPVETYLDLTLTRDPVEASRMHRENPGSTFVIDVVGVRHNGSVLAEPVAEYEQLAARKARYGNLGIAALLLALVPAGILVLRIRRFVAAL</sequence>
<comment type="caution">
    <text evidence="2">The sequence shown here is derived from an EMBL/GenBank/DDBJ whole genome shotgun (WGS) entry which is preliminary data.</text>
</comment>
<organism evidence="2 3">
    <name type="scientific">Phytopseudomonas dryadis</name>
    <dbReference type="NCBI Taxonomy" id="2487520"/>
    <lineage>
        <taxon>Bacteria</taxon>
        <taxon>Pseudomonadati</taxon>
        <taxon>Pseudomonadota</taxon>
        <taxon>Gammaproteobacteria</taxon>
        <taxon>Pseudomonadales</taxon>
        <taxon>Pseudomonadaceae</taxon>
        <taxon>Phytopseudomonas</taxon>
    </lineage>
</organism>
<dbReference type="EMBL" id="QJUL01000009">
    <property type="protein sequence ID" value="TBU94673.1"/>
    <property type="molecule type" value="Genomic_DNA"/>
</dbReference>
<protein>
    <submittedName>
        <fullName evidence="2">Uncharacterized protein</fullName>
    </submittedName>
</protein>
<dbReference type="RefSeq" id="WP_165496910.1">
    <property type="nucleotide sequence ID" value="NZ_QJUL01000009.1"/>
</dbReference>
<name>A0A4Q9R5A1_9GAMM</name>
<feature type="transmembrane region" description="Helical" evidence="1">
    <location>
        <begin position="13"/>
        <end position="31"/>
    </location>
</feature>
<dbReference type="Proteomes" id="UP000293172">
    <property type="component" value="Unassembled WGS sequence"/>
</dbReference>
<evidence type="ECO:0000313" key="3">
    <source>
        <dbReference type="Proteomes" id="UP000293172"/>
    </source>
</evidence>